<dbReference type="AlphaFoldDB" id="A0ABD5NC55"/>
<dbReference type="EMBL" id="JBHRWN010000002">
    <property type="protein sequence ID" value="MFC3476865.1"/>
    <property type="molecule type" value="Genomic_DNA"/>
</dbReference>
<evidence type="ECO:0000313" key="3">
    <source>
        <dbReference type="Proteomes" id="UP001595660"/>
    </source>
</evidence>
<keyword evidence="1" id="KW-1133">Transmembrane helix</keyword>
<sequence>MSGLNWAVTVAGVVAFAASSYAVVGDAGIRSWASAAAGRAWTRWVAAAGVLVSSAAAWSFTVSPPTGAYLFAAGGVFGFAAASLAAAGAADVASAASGDGSVGRRVRAFWYAAATEFRVTRYGLVVSVAGFALASLAGGVSVDPVLRTVGALSLGGVLACVMGLAAVGVFVPGSRNESAARDVERAS</sequence>
<dbReference type="GeneID" id="69117216"/>
<feature type="transmembrane region" description="Helical" evidence="1">
    <location>
        <begin position="148"/>
        <end position="171"/>
    </location>
</feature>
<keyword evidence="3" id="KW-1185">Reference proteome</keyword>
<comment type="caution">
    <text evidence="2">The sequence shown here is derived from an EMBL/GenBank/DDBJ whole genome shotgun (WGS) entry which is preliminary data.</text>
</comment>
<accession>A0ABD5NC55</accession>
<protein>
    <submittedName>
        <fullName evidence="2">Uncharacterized protein</fullName>
    </submittedName>
</protein>
<proteinExistence type="predicted"/>
<gene>
    <name evidence="2" type="ORF">ACFOKC_03920</name>
</gene>
<feature type="transmembrane region" description="Helical" evidence="1">
    <location>
        <begin position="6"/>
        <end position="29"/>
    </location>
</feature>
<evidence type="ECO:0000256" key="1">
    <source>
        <dbReference type="SAM" id="Phobius"/>
    </source>
</evidence>
<dbReference type="Proteomes" id="UP001595660">
    <property type="component" value="Unassembled WGS sequence"/>
</dbReference>
<keyword evidence="1" id="KW-0812">Transmembrane</keyword>
<reference evidence="2 3" key="1">
    <citation type="journal article" date="2019" name="Int. J. Syst. Evol. Microbiol.">
        <title>The Global Catalogue of Microorganisms (GCM) 10K type strain sequencing project: providing services to taxonomists for standard genome sequencing and annotation.</title>
        <authorList>
            <consortium name="The Broad Institute Genomics Platform"/>
            <consortium name="The Broad Institute Genome Sequencing Center for Infectious Disease"/>
            <person name="Wu L."/>
            <person name="Ma J."/>
        </authorList>
    </citation>
    <scope>NUCLEOTIDE SEQUENCE [LARGE SCALE GENOMIC DNA]</scope>
    <source>
        <strain evidence="2 3">CGMCC 1.12562</strain>
    </source>
</reference>
<evidence type="ECO:0000313" key="2">
    <source>
        <dbReference type="EMBL" id="MFC3476865.1"/>
    </source>
</evidence>
<name>A0ABD5NC55_9EURY</name>
<feature type="transmembrane region" description="Helical" evidence="1">
    <location>
        <begin position="41"/>
        <end position="61"/>
    </location>
</feature>
<keyword evidence="1" id="KW-0472">Membrane</keyword>
<organism evidence="2 3">
    <name type="scientific">Halobacterium litoreum</name>
    <dbReference type="NCBI Taxonomy" id="2039234"/>
    <lineage>
        <taxon>Archaea</taxon>
        <taxon>Methanobacteriati</taxon>
        <taxon>Methanobacteriota</taxon>
        <taxon>Stenosarchaea group</taxon>
        <taxon>Halobacteria</taxon>
        <taxon>Halobacteriales</taxon>
        <taxon>Halobacteriaceae</taxon>
        <taxon>Halobacterium</taxon>
    </lineage>
</organism>
<feature type="transmembrane region" description="Helical" evidence="1">
    <location>
        <begin position="122"/>
        <end position="142"/>
    </location>
</feature>
<feature type="transmembrane region" description="Helical" evidence="1">
    <location>
        <begin position="67"/>
        <end position="87"/>
    </location>
</feature>
<dbReference type="RefSeq" id="WP_232571997.1">
    <property type="nucleotide sequence ID" value="NZ_CP089466.1"/>
</dbReference>